<protein>
    <recommendedName>
        <fullName evidence="1">DUF4216 domain-containing protein</fullName>
    </recommendedName>
</protein>
<accession>A0A6D2I5P0</accession>
<evidence type="ECO:0000313" key="2">
    <source>
        <dbReference type="EMBL" id="CAA7021515.1"/>
    </source>
</evidence>
<feature type="domain" description="DUF4216" evidence="1">
    <location>
        <begin position="85"/>
        <end position="139"/>
    </location>
</feature>
<dbReference type="EMBL" id="CACVBM020000621">
    <property type="protein sequence ID" value="CAA7021515.1"/>
    <property type="molecule type" value="Genomic_DNA"/>
</dbReference>
<name>A0A6D2I5P0_9BRAS</name>
<dbReference type="AlphaFoldDB" id="A0A6D2I5P0"/>
<sequence>MQDRKHVWLRGYLAGECIAFCMEFLRKSVPVQEPVNRNEDVHADGNVLEGRPLQKATNVTLSDRDKDIAHQYILMNLAIMDPYVDWANRGYRLKEEDGFTLVNLHMNQSPYMRDPYILPSQAKQVFYSRENDSSSWYVVMRAPPRGYHELETEEEFVGAPLSVQEVDDLGNQSSDDESFYVRDDYEGVIVPD</sequence>
<keyword evidence="3" id="KW-1185">Reference proteome</keyword>
<dbReference type="Pfam" id="PF13952">
    <property type="entry name" value="DUF4216"/>
    <property type="match status" value="1"/>
</dbReference>
<comment type="caution">
    <text evidence="2">The sequence shown here is derived from an EMBL/GenBank/DDBJ whole genome shotgun (WGS) entry which is preliminary data.</text>
</comment>
<dbReference type="OrthoDB" id="1931794at2759"/>
<dbReference type="Proteomes" id="UP000467841">
    <property type="component" value="Unassembled WGS sequence"/>
</dbReference>
<proteinExistence type="predicted"/>
<evidence type="ECO:0000259" key="1">
    <source>
        <dbReference type="Pfam" id="PF13952"/>
    </source>
</evidence>
<organism evidence="2 3">
    <name type="scientific">Microthlaspi erraticum</name>
    <dbReference type="NCBI Taxonomy" id="1685480"/>
    <lineage>
        <taxon>Eukaryota</taxon>
        <taxon>Viridiplantae</taxon>
        <taxon>Streptophyta</taxon>
        <taxon>Embryophyta</taxon>
        <taxon>Tracheophyta</taxon>
        <taxon>Spermatophyta</taxon>
        <taxon>Magnoliopsida</taxon>
        <taxon>eudicotyledons</taxon>
        <taxon>Gunneridae</taxon>
        <taxon>Pentapetalae</taxon>
        <taxon>rosids</taxon>
        <taxon>malvids</taxon>
        <taxon>Brassicales</taxon>
        <taxon>Brassicaceae</taxon>
        <taxon>Coluteocarpeae</taxon>
        <taxon>Microthlaspi</taxon>
    </lineage>
</organism>
<dbReference type="PANTHER" id="PTHR48258">
    <property type="entry name" value="DUF4218 DOMAIN-CONTAINING PROTEIN-RELATED"/>
    <property type="match status" value="1"/>
</dbReference>
<reference evidence="2" key="1">
    <citation type="submission" date="2020-01" db="EMBL/GenBank/DDBJ databases">
        <authorList>
            <person name="Mishra B."/>
        </authorList>
    </citation>
    <scope>NUCLEOTIDE SEQUENCE [LARGE SCALE GENOMIC DNA]</scope>
</reference>
<evidence type="ECO:0000313" key="3">
    <source>
        <dbReference type="Proteomes" id="UP000467841"/>
    </source>
</evidence>
<gene>
    <name evidence="2" type="ORF">MERR_LOCUS8750</name>
</gene>
<dbReference type="InterPro" id="IPR025312">
    <property type="entry name" value="DUF4216"/>
</dbReference>